<proteinExistence type="predicted"/>
<evidence type="ECO:0000313" key="2">
    <source>
        <dbReference type="Proteomes" id="UP000223913"/>
    </source>
</evidence>
<dbReference type="InterPro" id="IPR007367">
    <property type="entry name" value="DUF433"/>
</dbReference>
<sequence>MSQSTNIETIKYLCFPGTQVPLACFFIHLQQGYTVAEFLQDFPTVHKEQVDYFLEIMIDEMKRPALPFSE</sequence>
<name>A0A2D0MXC8_FLAN2</name>
<evidence type="ECO:0000313" key="1">
    <source>
        <dbReference type="EMBL" id="PHN00808.1"/>
    </source>
</evidence>
<dbReference type="EMBL" id="PDUD01000074">
    <property type="protein sequence ID" value="PHN00808.1"/>
    <property type="molecule type" value="Genomic_DNA"/>
</dbReference>
<dbReference type="Gene3D" id="1.10.10.10">
    <property type="entry name" value="Winged helix-like DNA-binding domain superfamily/Winged helix DNA-binding domain"/>
    <property type="match status" value="1"/>
</dbReference>
<gene>
    <name evidence="1" type="ORF">CRP01_40415</name>
</gene>
<dbReference type="SUPFAM" id="SSF46689">
    <property type="entry name" value="Homeodomain-like"/>
    <property type="match status" value="1"/>
</dbReference>
<comment type="caution">
    <text evidence="1">The sequence shown here is derived from an EMBL/GenBank/DDBJ whole genome shotgun (WGS) entry which is preliminary data.</text>
</comment>
<keyword evidence="2" id="KW-1185">Reference proteome</keyword>
<dbReference type="InterPro" id="IPR009057">
    <property type="entry name" value="Homeodomain-like_sf"/>
</dbReference>
<dbReference type="RefSeq" id="WP_099155802.1">
    <property type="nucleotide sequence ID" value="NZ_PDUD01000074.1"/>
</dbReference>
<protein>
    <recommendedName>
        <fullName evidence="3">DUF433 domain-containing protein</fullName>
    </recommendedName>
</protein>
<dbReference type="Pfam" id="PF04255">
    <property type="entry name" value="DUF433"/>
    <property type="match status" value="1"/>
</dbReference>
<dbReference type="InterPro" id="IPR036388">
    <property type="entry name" value="WH-like_DNA-bd_sf"/>
</dbReference>
<accession>A0A2D0MXC8</accession>
<reference evidence="1 2" key="1">
    <citation type="submission" date="2017-10" db="EMBL/GenBank/DDBJ databases">
        <title>The draft genome sequence of Lewinella nigricans NBRC 102662.</title>
        <authorList>
            <person name="Wang K."/>
        </authorList>
    </citation>
    <scope>NUCLEOTIDE SEQUENCE [LARGE SCALE GENOMIC DNA]</scope>
    <source>
        <strain evidence="1 2">NBRC 102662</strain>
    </source>
</reference>
<evidence type="ECO:0008006" key="3">
    <source>
        <dbReference type="Google" id="ProtNLM"/>
    </source>
</evidence>
<dbReference type="AlphaFoldDB" id="A0A2D0MXC8"/>
<dbReference type="OrthoDB" id="9809529at2"/>
<dbReference type="Proteomes" id="UP000223913">
    <property type="component" value="Unassembled WGS sequence"/>
</dbReference>
<organism evidence="1 2">
    <name type="scientific">Flavilitoribacter nigricans (strain ATCC 23147 / DSM 23189 / NBRC 102662 / NCIMB 1420 / SS-2)</name>
    <name type="common">Lewinella nigricans</name>
    <dbReference type="NCBI Taxonomy" id="1122177"/>
    <lineage>
        <taxon>Bacteria</taxon>
        <taxon>Pseudomonadati</taxon>
        <taxon>Bacteroidota</taxon>
        <taxon>Saprospiria</taxon>
        <taxon>Saprospirales</taxon>
        <taxon>Lewinellaceae</taxon>
        <taxon>Flavilitoribacter</taxon>
    </lineage>
</organism>